<feature type="region of interest" description="Disordered" evidence="1">
    <location>
        <begin position="100"/>
        <end position="121"/>
    </location>
</feature>
<evidence type="ECO:0000313" key="3">
    <source>
        <dbReference type="EMBL" id="MFK4751781.1"/>
    </source>
</evidence>
<accession>A0ABW8NFP2</accession>
<protein>
    <submittedName>
        <fullName evidence="3">DUF3325 domain-containing protein</fullName>
    </submittedName>
</protein>
<keyword evidence="4" id="KW-1185">Reference proteome</keyword>
<sequence>MTELNIAVFVTSLLGFTGLALAMPKHGKAVFRQPLPDTLRQYLRLAGWLLLAVALALAIDRWQFDIGTVTWLGWLSIAGLMLVFVLPRWSSPQKIRISSSKHKPLREPRSDGSADTESSGAWWRSPTTHTVFAAAALLIPLAWFTGQLLTTPQKPLLREDAVHGEIGPWSFTVAEENQDPPEIVAMDIPLKAFVIRFCENCERDIRMAYLKIRKPHSLRATGNAFEGRTPEKIAEIPIPRAATLDDGIWLTVEGTNGDVYYQRFDIERLSPMLTQFILEEGQP</sequence>
<name>A0ABW8NFP2_9GAMM</name>
<dbReference type="InterPro" id="IPR021762">
    <property type="entry name" value="DUF3325"/>
</dbReference>
<feature type="transmembrane region" description="Helical" evidence="2">
    <location>
        <begin position="131"/>
        <end position="149"/>
    </location>
</feature>
<evidence type="ECO:0000256" key="2">
    <source>
        <dbReference type="SAM" id="Phobius"/>
    </source>
</evidence>
<evidence type="ECO:0000256" key="1">
    <source>
        <dbReference type="SAM" id="MobiDB-lite"/>
    </source>
</evidence>
<organism evidence="3 4">
    <name type="scientific">Oceanobacter antarcticus</name>
    <dbReference type="NCBI Taxonomy" id="3133425"/>
    <lineage>
        <taxon>Bacteria</taxon>
        <taxon>Pseudomonadati</taxon>
        <taxon>Pseudomonadota</taxon>
        <taxon>Gammaproteobacteria</taxon>
        <taxon>Oceanospirillales</taxon>
        <taxon>Oceanospirillaceae</taxon>
        <taxon>Oceanobacter</taxon>
    </lineage>
</organism>
<keyword evidence="2" id="KW-0472">Membrane</keyword>
<feature type="transmembrane region" description="Helical" evidence="2">
    <location>
        <begin position="42"/>
        <end position="59"/>
    </location>
</feature>
<feature type="transmembrane region" description="Helical" evidence="2">
    <location>
        <begin position="6"/>
        <end position="22"/>
    </location>
</feature>
<dbReference type="EMBL" id="JBBKTX010000005">
    <property type="protein sequence ID" value="MFK4751781.1"/>
    <property type="molecule type" value="Genomic_DNA"/>
</dbReference>
<keyword evidence="2" id="KW-1133">Transmembrane helix</keyword>
<gene>
    <name evidence="3" type="ORF">WG929_05075</name>
</gene>
<feature type="transmembrane region" description="Helical" evidence="2">
    <location>
        <begin position="71"/>
        <end position="89"/>
    </location>
</feature>
<proteinExistence type="predicted"/>
<comment type="caution">
    <text evidence="3">The sequence shown here is derived from an EMBL/GenBank/DDBJ whole genome shotgun (WGS) entry which is preliminary data.</text>
</comment>
<dbReference type="RefSeq" id="WP_416205160.1">
    <property type="nucleotide sequence ID" value="NZ_JBBKTX010000005.1"/>
</dbReference>
<dbReference type="Pfam" id="PF11804">
    <property type="entry name" value="DUF3325"/>
    <property type="match status" value="1"/>
</dbReference>
<evidence type="ECO:0000313" key="4">
    <source>
        <dbReference type="Proteomes" id="UP001620597"/>
    </source>
</evidence>
<reference evidence="3 4" key="1">
    <citation type="submission" date="2024-03" db="EMBL/GenBank/DDBJ databases">
        <title>High-quality draft genome sequence of Oceanobacter sp. wDCs-4.</title>
        <authorList>
            <person name="Dong C."/>
        </authorList>
    </citation>
    <scope>NUCLEOTIDE SEQUENCE [LARGE SCALE GENOMIC DNA]</scope>
    <source>
        <strain evidence="4">wDCs-4</strain>
    </source>
</reference>
<dbReference type="Proteomes" id="UP001620597">
    <property type="component" value="Unassembled WGS sequence"/>
</dbReference>
<keyword evidence="2" id="KW-0812">Transmembrane</keyword>